<keyword evidence="2" id="KW-0547">Nucleotide-binding</keyword>
<reference evidence="8 9" key="1">
    <citation type="submission" date="2024-01" db="EMBL/GenBank/DDBJ databases">
        <title>Comparative genomics of Cryptococcus and Kwoniella reveals pathogenesis evolution and contrasting modes of karyotype evolution via chromosome fusion or intercentromeric recombination.</title>
        <authorList>
            <person name="Coelho M.A."/>
            <person name="David-Palma M."/>
            <person name="Shea T."/>
            <person name="Bowers K."/>
            <person name="McGinley-Smith S."/>
            <person name="Mohammad A.W."/>
            <person name="Gnirke A."/>
            <person name="Yurkov A.M."/>
            <person name="Nowrousian M."/>
            <person name="Sun S."/>
            <person name="Cuomo C.A."/>
            <person name="Heitman J."/>
        </authorList>
    </citation>
    <scope>NUCLEOTIDE SEQUENCE [LARGE SCALE GENOMIC DNA]</scope>
    <source>
        <strain evidence="8 9">7685027</strain>
    </source>
</reference>
<feature type="domain" description="Protein kinase" evidence="7">
    <location>
        <begin position="191"/>
        <end position="546"/>
    </location>
</feature>
<comment type="similarity">
    <text evidence="5">Belongs to the protein kinase superfamily. Ser/Thr protein kinase family. GCN2 subfamily.</text>
</comment>
<evidence type="ECO:0000256" key="5">
    <source>
        <dbReference type="ARBA" id="ARBA00037982"/>
    </source>
</evidence>
<dbReference type="GeneID" id="89991922"/>
<dbReference type="InterPro" id="IPR000719">
    <property type="entry name" value="Prot_kinase_dom"/>
</dbReference>
<dbReference type="SMART" id="SM00220">
    <property type="entry name" value="S_TKc"/>
    <property type="match status" value="1"/>
</dbReference>
<evidence type="ECO:0000313" key="9">
    <source>
        <dbReference type="Proteomes" id="UP001432216"/>
    </source>
</evidence>
<dbReference type="Proteomes" id="UP001432216">
    <property type="component" value="Chromosome 9"/>
</dbReference>
<dbReference type="InterPro" id="IPR050339">
    <property type="entry name" value="CC_SR_Kinase"/>
</dbReference>
<evidence type="ECO:0000256" key="4">
    <source>
        <dbReference type="ARBA" id="ARBA00022840"/>
    </source>
</evidence>
<proteinExistence type="inferred from homology"/>
<gene>
    <name evidence="8" type="ORF">IAS62_005152</name>
</gene>
<evidence type="ECO:0000256" key="3">
    <source>
        <dbReference type="ARBA" id="ARBA00022777"/>
    </source>
</evidence>
<evidence type="ECO:0000256" key="1">
    <source>
        <dbReference type="ARBA" id="ARBA00022679"/>
    </source>
</evidence>
<dbReference type="PANTHER" id="PTHR11042">
    <property type="entry name" value="EUKARYOTIC TRANSLATION INITIATION FACTOR 2-ALPHA KINASE EIF2-ALPHA KINASE -RELATED"/>
    <property type="match status" value="1"/>
</dbReference>
<organism evidence="8 9">
    <name type="scientific">Cryptococcus decagattii</name>
    <dbReference type="NCBI Taxonomy" id="1859122"/>
    <lineage>
        <taxon>Eukaryota</taxon>
        <taxon>Fungi</taxon>
        <taxon>Dikarya</taxon>
        <taxon>Basidiomycota</taxon>
        <taxon>Agaricomycotina</taxon>
        <taxon>Tremellomycetes</taxon>
        <taxon>Tremellales</taxon>
        <taxon>Cryptococcaceae</taxon>
        <taxon>Cryptococcus</taxon>
        <taxon>Cryptococcus gattii species complex</taxon>
    </lineage>
</organism>
<keyword evidence="3" id="KW-0418">Kinase</keyword>
<keyword evidence="1" id="KW-0808">Transferase</keyword>
<dbReference type="PROSITE" id="PS50011">
    <property type="entry name" value="PROTEIN_KINASE_DOM"/>
    <property type="match status" value="1"/>
</dbReference>
<dbReference type="Gene3D" id="3.30.200.20">
    <property type="entry name" value="Phosphorylase Kinase, domain 1"/>
    <property type="match status" value="1"/>
</dbReference>
<dbReference type="RefSeq" id="XP_064723034.1">
    <property type="nucleotide sequence ID" value="XM_064866962.1"/>
</dbReference>
<dbReference type="InterPro" id="IPR011009">
    <property type="entry name" value="Kinase-like_dom_sf"/>
</dbReference>
<evidence type="ECO:0000256" key="6">
    <source>
        <dbReference type="SAM" id="MobiDB-lite"/>
    </source>
</evidence>
<accession>A0ABZ2AZ38</accession>
<dbReference type="Gene3D" id="1.10.510.10">
    <property type="entry name" value="Transferase(Phosphotransferase) domain 1"/>
    <property type="match status" value="1"/>
</dbReference>
<dbReference type="SUPFAM" id="SSF56112">
    <property type="entry name" value="Protein kinase-like (PK-like)"/>
    <property type="match status" value="1"/>
</dbReference>
<evidence type="ECO:0000256" key="2">
    <source>
        <dbReference type="ARBA" id="ARBA00022741"/>
    </source>
</evidence>
<name>A0ABZ2AZ38_9TREE</name>
<evidence type="ECO:0000313" key="8">
    <source>
        <dbReference type="EMBL" id="WVO23795.1"/>
    </source>
</evidence>
<feature type="region of interest" description="Disordered" evidence="6">
    <location>
        <begin position="84"/>
        <end position="108"/>
    </location>
</feature>
<dbReference type="InterPro" id="IPR008271">
    <property type="entry name" value="Ser/Thr_kinase_AS"/>
</dbReference>
<keyword evidence="4" id="KW-0067">ATP-binding</keyword>
<evidence type="ECO:0000259" key="7">
    <source>
        <dbReference type="PROSITE" id="PS50011"/>
    </source>
</evidence>
<sequence>MSSHVNKLYVLVKSNSSSSYSARIDSIIQIYYYCSNSGRVNLIDDEDPSRNMVGSEELAQDWRPIGHTSNQLVLYHPASHALRVRTQPPSPPRSTFPSNLVRANDALRKRSPDSVTRPLCLLCRQPIPRNGLGEVAAISGMDSYFQTLEHVHSESESFSQGMGVDDLLNSPQAGSSNEENLSATGYYARFFQEVRKLGMGAEGSVYLAVHHIDGDTLGTYAVKKIAVGESKEYLHKMLHEVKLLEALRHTNIIPYYHAWIDTTRFSDLAPPVLALHVLMMYASGGNLDSLLLSRSHSTGFATGLSANDVADAESIEKLPKEERIKAFKRRRQTAKTEGANRCAGISRPQRPFIGGMGVFRAENRGILLLSFEEIAQLFGDITEGLSFLHSNSILHLDLKCSNVLLHWEEGKLIPKAMLSDFGTSEEMLRGQRERTGHTGTMEYMAPETLVQDAEGRFRPSDSHADMWSLGMILYKMMFLKLPYEECDNYDVLRAQIISYMGFLPDGSLLQSLQRRHIPQSFVFLLKKLLDIHPEKRPSAEKTRSVLADIKHHSNQIEGSSSKILGQRLTSFESLSYPSEGNCRRDSAVVNGGHLNDDATTSNNVLLPFSSLSKSTLLPSFIDAPERAMACFASPAVRLALLFGKLVSIQPSVSGVRLPAAVAVVLILLAITDLAHQGSLLWSLTCLIAHCAAVSNFFYNEV</sequence>
<dbReference type="PANTHER" id="PTHR11042:SF138">
    <property type="entry name" value="SERINE_THREONINE-PROTEIN KINASE IKS1-RELATED"/>
    <property type="match status" value="1"/>
</dbReference>
<dbReference type="PROSITE" id="PS00108">
    <property type="entry name" value="PROTEIN_KINASE_ST"/>
    <property type="match status" value="1"/>
</dbReference>
<protein>
    <recommendedName>
        <fullName evidence="7">Protein kinase domain-containing protein</fullName>
    </recommendedName>
</protein>
<keyword evidence="9" id="KW-1185">Reference proteome</keyword>
<dbReference type="EMBL" id="CP143814">
    <property type="protein sequence ID" value="WVO23795.1"/>
    <property type="molecule type" value="Genomic_DNA"/>
</dbReference>
<dbReference type="Pfam" id="PF00069">
    <property type="entry name" value="Pkinase"/>
    <property type="match status" value="2"/>
</dbReference>